<feature type="coiled-coil region" evidence="1">
    <location>
        <begin position="162"/>
        <end position="203"/>
    </location>
</feature>
<keyword evidence="2" id="KW-0732">Signal</keyword>
<evidence type="ECO:0000313" key="4">
    <source>
        <dbReference type="Proteomes" id="UP001597013"/>
    </source>
</evidence>
<evidence type="ECO:0000256" key="1">
    <source>
        <dbReference type="SAM" id="Coils"/>
    </source>
</evidence>
<evidence type="ECO:0000313" key="3">
    <source>
        <dbReference type="EMBL" id="MFD1063862.1"/>
    </source>
</evidence>
<reference evidence="4" key="1">
    <citation type="journal article" date="2019" name="Int. J. Syst. Evol. Microbiol.">
        <title>The Global Catalogue of Microorganisms (GCM) 10K type strain sequencing project: providing services to taxonomists for standard genome sequencing and annotation.</title>
        <authorList>
            <consortium name="The Broad Institute Genomics Platform"/>
            <consortium name="The Broad Institute Genome Sequencing Center for Infectious Disease"/>
            <person name="Wu L."/>
            <person name="Ma J."/>
        </authorList>
    </citation>
    <scope>NUCLEOTIDE SEQUENCE [LARGE SCALE GENOMIC DNA]</scope>
    <source>
        <strain evidence="4">CCUG 62215</strain>
    </source>
</reference>
<keyword evidence="1" id="KW-0175">Coiled coil</keyword>
<proteinExistence type="predicted"/>
<organism evidence="3 4">
    <name type="scientific">Winogradskyella litorisediminis</name>
    <dbReference type="NCBI Taxonomy" id="1156618"/>
    <lineage>
        <taxon>Bacteria</taxon>
        <taxon>Pseudomonadati</taxon>
        <taxon>Bacteroidota</taxon>
        <taxon>Flavobacteriia</taxon>
        <taxon>Flavobacteriales</taxon>
        <taxon>Flavobacteriaceae</taxon>
        <taxon>Winogradskyella</taxon>
    </lineage>
</organism>
<comment type="caution">
    <text evidence="3">The sequence shown here is derived from an EMBL/GenBank/DDBJ whole genome shotgun (WGS) entry which is preliminary data.</text>
</comment>
<dbReference type="Proteomes" id="UP001597013">
    <property type="component" value="Unassembled WGS sequence"/>
</dbReference>
<feature type="chain" id="PRO_5047030079" evidence="2">
    <location>
        <begin position="21"/>
        <end position="297"/>
    </location>
</feature>
<sequence length="297" mass="34194">MLKKIIFVLITLSLTVPSFAQNSINDYKYVVVPLQFDFLKGKDKYRTSTLTRYLFKNEGFEVYFDEEELPKELFNDRCLALYADVLKSSSFLKNKVQIELKDCYGNVIFLSQKGSTKVKEFADAYPIVIKEAFKSIKALNYAYKFNPNVGYKKQTNATSEQVKNTTEETQKAQAEVQRLKQEVEDLKKQKELAKAIADKEIAEKEKVKQLDLKKEKNKSSETILQEENLINTNLLYAQPIDNGFQLVDASPKVVMVITKTAAPNVFTVKGKDAIVFKEDNTWYYSENDTKTKLNIKF</sequence>
<gene>
    <name evidence="3" type="ORF">ACFQ1Q_11455</name>
</gene>
<dbReference type="RefSeq" id="WP_386131497.1">
    <property type="nucleotide sequence ID" value="NZ_JBHTJL010000016.1"/>
</dbReference>
<protein>
    <submittedName>
        <fullName evidence="3">Uncharacterized protein</fullName>
    </submittedName>
</protein>
<keyword evidence="4" id="KW-1185">Reference proteome</keyword>
<accession>A0ABW3N8A5</accession>
<dbReference type="EMBL" id="JBHTJL010000016">
    <property type="protein sequence ID" value="MFD1063862.1"/>
    <property type="molecule type" value="Genomic_DNA"/>
</dbReference>
<evidence type="ECO:0000256" key="2">
    <source>
        <dbReference type="SAM" id="SignalP"/>
    </source>
</evidence>
<feature type="signal peptide" evidence="2">
    <location>
        <begin position="1"/>
        <end position="20"/>
    </location>
</feature>
<name>A0ABW3N8A5_9FLAO</name>